<organism evidence="1 2">
    <name type="scientific">Niallia circulans</name>
    <name type="common">Bacillus circulans</name>
    <dbReference type="NCBI Taxonomy" id="1397"/>
    <lineage>
        <taxon>Bacteria</taxon>
        <taxon>Bacillati</taxon>
        <taxon>Bacillota</taxon>
        <taxon>Bacilli</taxon>
        <taxon>Bacillales</taxon>
        <taxon>Bacillaceae</taxon>
        <taxon>Niallia</taxon>
    </lineage>
</organism>
<proteinExistence type="predicted"/>
<protein>
    <submittedName>
        <fullName evidence="1">Uncharacterized protein</fullName>
    </submittedName>
</protein>
<accession>A0A0J1ICE3</accession>
<dbReference type="OrthoDB" id="2591789at2"/>
<dbReference type="PATRIC" id="fig|1397.4.peg.2565"/>
<evidence type="ECO:0000313" key="1">
    <source>
        <dbReference type="EMBL" id="KLV23652.1"/>
    </source>
</evidence>
<dbReference type="Proteomes" id="UP000036045">
    <property type="component" value="Unassembled WGS sequence"/>
</dbReference>
<gene>
    <name evidence="1" type="ORF">ABW02_19205</name>
</gene>
<dbReference type="RefSeq" id="WP_047943860.1">
    <property type="nucleotide sequence ID" value="NZ_CP053315.1"/>
</dbReference>
<keyword evidence="2" id="KW-1185">Reference proteome</keyword>
<dbReference type="AlphaFoldDB" id="A0A0J1ICE3"/>
<name>A0A0J1ICE3_NIACI</name>
<dbReference type="GeneID" id="56351359"/>
<evidence type="ECO:0000313" key="2">
    <source>
        <dbReference type="Proteomes" id="UP000036045"/>
    </source>
</evidence>
<comment type="caution">
    <text evidence="1">The sequence shown here is derived from an EMBL/GenBank/DDBJ whole genome shotgun (WGS) entry which is preliminary data.</text>
</comment>
<sequence>MNYKEYWDKINEINGQLHSLYSSYWDKYSDFSTWQFWIILLSLLVPLIILYFMVDRRRLFEILFFGYTVHLLWAYIDLALSRTNFLTHTHFLTPVLPNALNITGSFLPVGFMLVYQYATNRKKNFYILTVLLSAVYTFICANIEKSMGLVTFHGGINVIHLFLLDLFIVFVAYWFTRLLLKFRILKKDEQQ</sequence>
<reference evidence="1 2" key="1">
    <citation type="submission" date="2015-05" db="EMBL/GenBank/DDBJ databases">
        <title>Whole genome sequence and identification of bacterial endophytes from Costus igneus.</title>
        <authorList>
            <person name="Lee Y.P."/>
            <person name="Gan H.M."/>
            <person name="Eng W."/>
            <person name="Wheatley M.S."/>
            <person name="Caraballo A."/>
            <person name="Polter S."/>
            <person name="Savka M.A."/>
            <person name="Hudson A.O."/>
        </authorList>
    </citation>
    <scope>NUCLEOTIDE SEQUENCE [LARGE SCALE GENOMIC DNA]</scope>
    <source>
        <strain evidence="1 2">RIT379</strain>
    </source>
</reference>
<dbReference type="EMBL" id="LDPH01000024">
    <property type="protein sequence ID" value="KLV23652.1"/>
    <property type="molecule type" value="Genomic_DNA"/>
</dbReference>